<feature type="transmembrane region" description="Helical" evidence="9">
    <location>
        <begin position="376"/>
        <end position="402"/>
    </location>
</feature>
<keyword evidence="4 9" id="KW-0812">Transmembrane</keyword>
<feature type="transmembrane region" description="Helical" evidence="9">
    <location>
        <begin position="117"/>
        <end position="135"/>
    </location>
</feature>
<feature type="transmembrane region" description="Helical" evidence="9">
    <location>
        <begin position="90"/>
        <end position="110"/>
    </location>
</feature>
<dbReference type="Pfam" id="PF00083">
    <property type="entry name" value="Sugar_tr"/>
    <property type="match status" value="1"/>
</dbReference>
<evidence type="ECO:0000256" key="6">
    <source>
        <dbReference type="ARBA" id="ARBA00023136"/>
    </source>
</evidence>
<dbReference type="HOGENOM" id="CLU_001265_30_5_1"/>
<feature type="transmembrane region" description="Helical" evidence="9">
    <location>
        <begin position="207"/>
        <end position="228"/>
    </location>
</feature>
<dbReference type="PROSITE" id="PS00216">
    <property type="entry name" value="SUGAR_TRANSPORT_1"/>
    <property type="match status" value="2"/>
</dbReference>
<evidence type="ECO:0000256" key="8">
    <source>
        <dbReference type="SAM" id="MobiDB-lite"/>
    </source>
</evidence>
<accession>L2GGB5</accession>
<feature type="transmembrane region" description="Helical" evidence="9">
    <location>
        <begin position="147"/>
        <end position="165"/>
    </location>
</feature>
<feature type="transmembrane region" description="Helical" evidence="9">
    <location>
        <begin position="44"/>
        <end position="62"/>
    </location>
</feature>
<feature type="transmembrane region" description="Helical" evidence="9">
    <location>
        <begin position="455"/>
        <end position="473"/>
    </location>
</feature>
<dbReference type="GO" id="GO:0016020">
    <property type="term" value="C:membrane"/>
    <property type="evidence" value="ECO:0007669"/>
    <property type="project" value="UniProtKB-SubCell"/>
</dbReference>
<feature type="transmembrane region" description="Helical" evidence="9">
    <location>
        <begin position="343"/>
        <end position="364"/>
    </location>
</feature>
<proteinExistence type="inferred from homology"/>
<reference evidence="11" key="1">
    <citation type="submission" date="2012-08" db="EMBL/GenBank/DDBJ databases">
        <title>Genome analysis of Colletotrichum orbiculare and Colletotrichum fructicola.</title>
        <authorList>
            <person name="Gan P.H.P."/>
            <person name="Ikeda K."/>
            <person name="Irieda H."/>
            <person name="Narusaka M."/>
            <person name="O'Connell R.J."/>
            <person name="Narusaka Y."/>
            <person name="Takano Y."/>
            <person name="Kubo Y."/>
            <person name="Shirasu K."/>
        </authorList>
    </citation>
    <scope>NUCLEOTIDE SEQUENCE</scope>
    <source>
        <strain evidence="11">Nara gc5</strain>
    </source>
</reference>
<evidence type="ECO:0000313" key="11">
    <source>
        <dbReference type="EMBL" id="ELA37048.1"/>
    </source>
</evidence>
<dbReference type="PANTHER" id="PTHR48020">
    <property type="entry name" value="PROTON MYO-INOSITOL COTRANSPORTER"/>
    <property type="match status" value="1"/>
</dbReference>
<comment type="subcellular location">
    <subcellularLocation>
        <location evidence="1">Membrane</location>
        <topology evidence="1">Multi-pass membrane protein</topology>
    </subcellularLocation>
</comment>
<evidence type="ECO:0000259" key="10">
    <source>
        <dbReference type="PROSITE" id="PS50850"/>
    </source>
</evidence>
<dbReference type="InterPro" id="IPR020846">
    <property type="entry name" value="MFS_dom"/>
</dbReference>
<evidence type="ECO:0000256" key="1">
    <source>
        <dbReference type="ARBA" id="ARBA00004141"/>
    </source>
</evidence>
<dbReference type="PANTHER" id="PTHR48020:SF12">
    <property type="entry name" value="PROTON MYO-INOSITOL COTRANSPORTER"/>
    <property type="match status" value="1"/>
</dbReference>
<evidence type="ECO:0000256" key="5">
    <source>
        <dbReference type="ARBA" id="ARBA00022989"/>
    </source>
</evidence>
<comment type="similarity">
    <text evidence="2 7">Belongs to the major facilitator superfamily. Sugar transporter (TC 2.A.1.1) family.</text>
</comment>
<organism evidence="11">
    <name type="scientific">Colletotrichum fructicola (strain Nara gc5)</name>
    <name type="common">Anthracnose fungus</name>
    <name type="synonym">Colletotrichum gloeosporioides (strain Nara gc5)</name>
    <dbReference type="NCBI Taxonomy" id="1213859"/>
    <lineage>
        <taxon>Eukaryota</taxon>
        <taxon>Fungi</taxon>
        <taxon>Dikarya</taxon>
        <taxon>Ascomycota</taxon>
        <taxon>Pezizomycotina</taxon>
        <taxon>Sordariomycetes</taxon>
        <taxon>Hypocreomycetidae</taxon>
        <taxon>Glomerellales</taxon>
        <taxon>Glomerellaceae</taxon>
        <taxon>Colletotrichum</taxon>
        <taxon>Colletotrichum gloeosporioides species complex</taxon>
    </lineage>
</organism>
<feature type="transmembrane region" description="Helical" evidence="9">
    <location>
        <begin position="177"/>
        <end position="201"/>
    </location>
</feature>
<evidence type="ECO:0000256" key="9">
    <source>
        <dbReference type="SAM" id="Phobius"/>
    </source>
</evidence>
<evidence type="ECO:0000256" key="3">
    <source>
        <dbReference type="ARBA" id="ARBA00022448"/>
    </source>
</evidence>
<gene>
    <name evidence="11" type="ORF">CGGC5_3595</name>
</gene>
<dbReference type="AlphaFoldDB" id="L2GGB5"/>
<dbReference type="PRINTS" id="PR00171">
    <property type="entry name" value="SUGRTRNSPORT"/>
</dbReference>
<dbReference type="InterPro" id="IPR005829">
    <property type="entry name" value="Sugar_transporter_CS"/>
</dbReference>
<dbReference type="InterPro" id="IPR005828">
    <property type="entry name" value="MFS_sugar_transport-like"/>
</dbReference>
<dbReference type="PROSITE" id="PS00217">
    <property type="entry name" value="SUGAR_TRANSPORT_2"/>
    <property type="match status" value="1"/>
</dbReference>
<dbReference type="GO" id="GO:1904679">
    <property type="term" value="P:myo-inositol import across plasma membrane"/>
    <property type="evidence" value="ECO:0007669"/>
    <property type="project" value="TreeGrafter"/>
</dbReference>
<feature type="domain" description="Major facilitator superfamily (MFS) profile" evidence="10">
    <location>
        <begin position="49"/>
        <end position="477"/>
    </location>
</feature>
<dbReference type="NCBIfam" id="TIGR00879">
    <property type="entry name" value="SP"/>
    <property type="match status" value="1"/>
</dbReference>
<evidence type="ECO:0000256" key="7">
    <source>
        <dbReference type="RuleBase" id="RU003346"/>
    </source>
</evidence>
<dbReference type="SUPFAM" id="SSF103473">
    <property type="entry name" value="MFS general substrate transporter"/>
    <property type="match status" value="1"/>
</dbReference>
<dbReference type="InterPro" id="IPR036259">
    <property type="entry name" value="MFS_trans_sf"/>
</dbReference>
<dbReference type="InterPro" id="IPR050814">
    <property type="entry name" value="Myo-inositol_Transporter"/>
</dbReference>
<keyword evidence="3 7" id="KW-0813">Transport</keyword>
<evidence type="ECO:0000256" key="4">
    <source>
        <dbReference type="ARBA" id="ARBA00022692"/>
    </source>
</evidence>
<dbReference type="GO" id="GO:0005366">
    <property type="term" value="F:myo-inositol:proton symporter activity"/>
    <property type="evidence" value="ECO:0007669"/>
    <property type="project" value="TreeGrafter"/>
</dbReference>
<name>L2GGB5_COLFN</name>
<dbReference type="PROSITE" id="PS50850">
    <property type="entry name" value="MFS"/>
    <property type="match status" value="1"/>
</dbReference>
<keyword evidence="5 9" id="KW-1133">Transmembrane helix</keyword>
<dbReference type="InterPro" id="IPR003663">
    <property type="entry name" value="Sugar/inositol_transpt"/>
</dbReference>
<dbReference type="Gene3D" id="1.20.1250.20">
    <property type="entry name" value="MFS general substrate transporter like domains"/>
    <property type="match status" value="1"/>
</dbReference>
<sequence>MPDSMEAPLMDGRPDRDDELDYREDEEADVLPESFKNTQSRPSLFVWLLTFAAGISGLLFGYDTGVISATLVSIDTSLSNRILTSFDKSIITSSTALFALLVSPFSSVVADALGRKRVILVADILFIVGALLQAWSGTVTTMVLGRSIVGAAVGAASFVVPLYIAELAPASHRGRLVTMNVLFITLGQVVAYIIGWAFAVYGDKSTGWRWMVGLGALPAGLQCAILVSMPESPRWLVMVGRSLMAKKVVEKVLGSTVGGMRAAESVVKEIEIEIRDEREVMRREGTPRLEWWGGWKELFAVPRNKRALVITCLLQGLQQLCGFNSLMYFSATIFTMVGFGTPTLTSLSVAVTNFLFTVAALCLIDRIGRRKILLYSLPFMIAGLMLSAYGFSIMVYVASYALGLGNVPWMQSELFPLAVRSIGSGVSTATNWGANFIVGLTFLPLMDALSPSWTFVLYALVCMVGYGLIWRIYPETSGLSLEEATNLLENGWGVRR</sequence>
<feature type="region of interest" description="Disordered" evidence="8">
    <location>
        <begin position="1"/>
        <end position="22"/>
    </location>
</feature>
<protein>
    <submittedName>
        <fullName evidence="11">Myo-inositol transporter 1</fullName>
    </submittedName>
</protein>
<dbReference type="EMBL" id="KB020496">
    <property type="protein sequence ID" value="ELA37048.1"/>
    <property type="molecule type" value="Genomic_DNA"/>
</dbReference>
<evidence type="ECO:0000256" key="2">
    <source>
        <dbReference type="ARBA" id="ARBA00010992"/>
    </source>
</evidence>
<keyword evidence="6 9" id="KW-0472">Membrane</keyword>
<feature type="transmembrane region" description="Helical" evidence="9">
    <location>
        <begin position="307"/>
        <end position="331"/>
    </location>
</feature>